<sequence length="130" mass="14609">TQTLIEKSSNWDIRDFFNECSLGSYQQKIEEYILSSKTIINSEKGQKWLAKVKKEKKSTYIEKVPSIENDVESNSGCSDADTTSNDNLIMRNSRGYCDLDPNNAAILGYIDELSPTPPTDITCNDCNKAI</sequence>
<proteinExistence type="predicted"/>
<evidence type="ECO:0000313" key="2">
    <source>
        <dbReference type="Proteomes" id="UP000789405"/>
    </source>
</evidence>
<accession>A0A9N9JL21</accession>
<evidence type="ECO:0000313" key="1">
    <source>
        <dbReference type="EMBL" id="CAG8785965.1"/>
    </source>
</evidence>
<protein>
    <submittedName>
        <fullName evidence="1">12513_t:CDS:1</fullName>
    </submittedName>
</protein>
<dbReference type="AlphaFoldDB" id="A0A9N9JL21"/>
<organism evidence="1 2">
    <name type="scientific">Dentiscutata erythropus</name>
    <dbReference type="NCBI Taxonomy" id="1348616"/>
    <lineage>
        <taxon>Eukaryota</taxon>
        <taxon>Fungi</taxon>
        <taxon>Fungi incertae sedis</taxon>
        <taxon>Mucoromycota</taxon>
        <taxon>Glomeromycotina</taxon>
        <taxon>Glomeromycetes</taxon>
        <taxon>Diversisporales</taxon>
        <taxon>Gigasporaceae</taxon>
        <taxon>Dentiscutata</taxon>
    </lineage>
</organism>
<name>A0A9N9JL21_9GLOM</name>
<gene>
    <name evidence="1" type="ORF">DERYTH_LOCUS20407</name>
</gene>
<feature type="non-terminal residue" evidence="1">
    <location>
        <position position="130"/>
    </location>
</feature>
<reference evidence="1" key="1">
    <citation type="submission" date="2021-06" db="EMBL/GenBank/DDBJ databases">
        <authorList>
            <person name="Kallberg Y."/>
            <person name="Tangrot J."/>
            <person name="Rosling A."/>
        </authorList>
    </citation>
    <scope>NUCLEOTIDE SEQUENCE</scope>
    <source>
        <strain evidence="1">MA453B</strain>
    </source>
</reference>
<dbReference type="Proteomes" id="UP000789405">
    <property type="component" value="Unassembled WGS sequence"/>
</dbReference>
<dbReference type="EMBL" id="CAJVPY010023989">
    <property type="protein sequence ID" value="CAG8785965.1"/>
    <property type="molecule type" value="Genomic_DNA"/>
</dbReference>
<comment type="caution">
    <text evidence="1">The sequence shown here is derived from an EMBL/GenBank/DDBJ whole genome shotgun (WGS) entry which is preliminary data.</text>
</comment>
<keyword evidence="2" id="KW-1185">Reference proteome</keyword>